<sequence>MNTTHRVSSAQVEMTAQESGLPAPAMPSAIGIFACDDKLRLQLRQRLAATNHTIRLFTVEDLPADGIDLLIIDAVAAQRHRRRLRKMLAEASPLQLPLLLVTTSARPLPALPFRCDHLSLPANSAALDRAMHQALLRRRNSVAALDANCQRFRKTFELAPLGMVALSMGGRILACNPALSALLDFTESELLTMAPDELMSAGEARRLYRHAARTFKSGQPCQIEVKLSARFGRPLWAGMTLTRVHIADAQSSQIICAVEDISRRKFMEQALNEVRSAAARTSEPACGRQERGSASTPQAQSGGTRRQWQDFGLNPLP</sequence>
<dbReference type="SMART" id="SM00091">
    <property type="entry name" value="PAS"/>
    <property type="match status" value="1"/>
</dbReference>
<keyword evidence="5" id="KW-1185">Reference proteome</keyword>
<protein>
    <submittedName>
        <fullName evidence="4">PAS domain S-box-containing protein</fullName>
    </submittedName>
</protein>
<accession>A0A239DQ40</accession>
<organism evidence="4 5">
    <name type="scientific">Noviherbaspirillum humi</name>
    <dbReference type="NCBI Taxonomy" id="1688639"/>
    <lineage>
        <taxon>Bacteria</taxon>
        <taxon>Pseudomonadati</taxon>
        <taxon>Pseudomonadota</taxon>
        <taxon>Betaproteobacteria</taxon>
        <taxon>Burkholderiales</taxon>
        <taxon>Oxalobacteraceae</taxon>
        <taxon>Noviherbaspirillum</taxon>
    </lineage>
</organism>
<dbReference type="SUPFAM" id="SSF55785">
    <property type="entry name" value="PYP-like sensor domain (PAS domain)"/>
    <property type="match status" value="1"/>
</dbReference>
<dbReference type="NCBIfam" id="TIGR00229">
    <property type="entry name" value="sensory_box"/>
    <property type="match status" value="1"/>
</dbReference>
<dbReference type="InterPro" id="IPR035965">
    <property type="entry name" value="PAS-like_dom_sf"/>
</dbReference>
<dbReference type="Pfam" id="PF13426">
    <property type="entry name" value="PAS_9"/>
    <property type="match status" value="1"/>
</dbReference>
<dbReference type="InterPro" id="IPR052155">
    <property type="entry name" value="Biofilm_reg_signaling"/>
</dbReference>
<proteinExistence type="predicted"/>
<feature type="region of interest" description="Disordered" evidence="1">
    <location>
        <begin position="277"/>
        <end position="317"/>
    </location>
</feature>
<dbReference type="InterPro" id="IPR000014">
    <property type="entry name" value="PAS"/>
</dbReference>
<gene>
    <name evidence="4" type="ORF">SAMN06265795_102280</name>
</gene>
<reference evidence="4 5" key="1">
    <citation type="submission" date="2017-06" db="EMBL/GenBank/DDBJ databases">
        <authorList>
            <person name="Kim H.J."/>
            <person name="Triplett B.A."/>
        </authorList>
    </citation>
    <scope>NUCLEOTIDE SEQUENCE [LARGE SCALE GENOMIC DNA]</scope>
    <source>
        <strain evidence="4 5">U15</strain>
    </source>
</reference>
<dbReference type="CDD" id="cd00130">
    <property type="entry name" value="PAS"/>
    <property type="match status" value="1"/>
</dbReference>
<evidence type="ECO:0000259" key="2">
    <source>
        <dbReference type="PROSITE" id="PS50112"/>
    </source>
</evidence>
<evidence type="ECO:0000313" key="5">
    <source>
        <dbReference type="Proteomes" id="UP000198284"/>
    </source>
</evidence>
<feature type="compositionally biased region" description="Polar residues" evidence="1">
    <location>
        <begin position="1"/>
        <end position="18"/>
    </location>
</feature>
<dbReference type="PANTHER" id="PTHR44757">
    <property type="entry name" value="DIGUANYLATE CYCLASE DGCP"/>
    <property type="match status" value="1"/>
</dbReference>
<evidence type="ECO:0000256" key="1">
    <source>
        <dbReference type="SAM" id="MobiDB-lite"/>
    </source>
</evidence>
<dbReference type="PROSITE" id="PS51257">
    <property type="entry name" value="PROKAR_LIPOPROTEIN"/>
    <property type="match status" value="1"/>
</dbReference>
<feature type="region of interest" description="Disordered" evidence="1">
    <location>
        <begin position="1"/>
        <end position="20"/>
    </location>
</feature>
<dbReference type="PROSITE" id="PS50113">
    <property type="entry name" value="PAC"/>
    <property type="match status" value="1"/>
</dbReference>
<name>A0A239DQ40_9BURK</name>
<dbReference type="EMBL" id="FZOT01000002">
    <property type="protein sequence ID" value="SNS33872.1"/>
    <property type="molecule type" value="Genomic_DNA"/>
</dbReference>
<evidence type="ECO:0000259" key="3">
    <source>
        <dbReference type="PROSITE" id="PS50113"/>
    </source>
</evidence>
<dbReference type="InterPro" id="IPR000700">
    <property type="entry name" value="PAS-assoc_C"/>
</dbReference>
<feature type="domain" description="PAS" evidence="2">
    <location>
        <begin position="148"/>
        <end position="191"/>
    </location>
</feature>
<feature type="compositionally biased region" description="Polar residues" evidence="1">
    <location>
        <begin position="292"/>
        <end position="306"/>
    </location>
</feature>
<dbReference type="Gene3D" id="3.30.450.20">
    <property type="entry name" value="PAS domain"/>
    <property type="match status" value="1"/>
</dbReference>
<evidence type="ECO:0000313" key="4">
    <source>
        <dbReference type="EMBL" id="SNS33872.1"/>
    </source>
</evidence>
<dbReference type="PROSITE" id="PS50112">
    <property type="entry name" value="PAS"/>
    <property type="match status" value="1"/>
</dbReference>
<dbReference type="Proteomes" id="UP000198284">
    <property type="component" value="Unassembled WGS sequence"/>
</dbReference>
<feature type="domain" description="PAC" evidence="3">
    <location>
        <begin position="221"/>
        <end position="273"/>
    </location>
</feature>
<dbReference type="PANTHER" id="PTHR44757:SF2">
    <property type="entry name" value="BIOFILM ARCHITECTURE MAINTENANCE PROTEIN MBAA"/>
    <property type="match status" value="1"/>
</dbReference>
<dbReference type="AlphaFoldDB" id="A0A239DQ40"/>